<evidence type="ECO:0000259" key="12">
    <source>
        <dbReference type="PROSITE" id="PS50929"/>
    </source>
</evidence>
<dbReference type="FunFam" id="1.20.1560.10:FF:000013">
    <property type="entry name" value="ABC transporter C family member 2"/>
    <property type="match status" value="1"/>
</dbReference>
<keyword evidence="14" id="KW-1185">Reference proteome</keyword>
<sequence length="1523" mass="165590">MDFTVSSPGVGTMAFLSQMGFSKMAAESKNSSSSPMPRWDDVEEFNIIFTITSVAIVGITLLCSLWRSTFRSSIRLDGPVPDIPTTTFDLSKATFDELKVAVDGTVAFYRGTPINEASYKRSVRWRIRVLLLLSLVMIGLNAFTFSLSGPLARREGFHAAIAADVALWTVLLGITLRPLRTHEGWGRIGQLSMLTVVAATTHVVRILIPLDTLAAGSPAGKLSVDIFQAAAIPISLFSFAIALTIPSGPLRSFASKEGAESELLMMSDQDSGASVFTMLYVGWCTPMMVKAKRLGYIGESDVPVLSVSMRAAVLHAKMTLKNRSNAATPKMSTTTQKAWRLLISLFRTNDRLLVVVLLTEIVGSALFYLPPYLLWKIVSIMEESEANNEPRSLSFRKNLVFIVAFFVGQLVQIHAINIAAMTSMATLKNRIKAQLNTLLLSKALRRKDFSTPSDKDSGAEEGEEATEDSSKKVDGDEIDIGSKSKILALHTIDVQRVLELVNNSFFVINAPVEVITGATLLYGLLGVGGFIGLAMSVIPIPIVYFISKAITRLQDKLMAARDKRTAALNESVQAIRMVKLGAWEDRMEERVNAPRRREMHLMRILFILEAFTRLIGLMSPILIVVTAFVWSTLVEGRKLTPGIAFASFAVLKELRYSIEGLPQIVTEFLQCFVSLRRVALYLESPEIDVAPHEVVDGSLSEQTAVPVSLKSANIGWPVFSGFNAANPVQSSPFCLRDLSIDFVSKELNLICGRIGSGKSLLLLSLLGEAELLAGRVSCPRSPADATVQSDSTHILQPGKWLSAKLVAFAPQQAVILNGSIRFNILWGLPMDRKRYDATIAACALLPDLAAFEDGDSTEIGEGGIGLSGGQKARVGLARAVYSRAQTLLLDDILSAVDAHTAAHINKTLIRGPLLKNRTVLLVSHQVQLLAPSASLVVLLDDGKLQFKGPSDKFLDSEHYSGLLDKDTSDETLVPDSGDDDAAKQGDTEIQFKEAKEATTAAEGESGKAGISNVASTQAPEQARTLVSEEKRERGTIGRKVWMAYYKACGGTRFVVPTLVVVLFSEVWTIVPAAWLAFMTTDTARRGGMNHPLTWWLGGYAGLSVLGAFIATIRGALIFVLCYKACRQIFYNALRALFRAPMRYHDTTPRGRIMSRFGSDVQVVDEQLVGTLSWFFSRSIAFVLSCIVVSVEGSPLFLAIIVILFPAYNWVSSCFRIVVRDVRRMGQTTKSPVAQTFTDVLSGLAVIRAFGSVETTMQTFYHRLDHNIRFDNLQMHRWVSTAMSTFTAIQLFVAGCFIAANDNTSAATAAFALSFLLDLGGQLQAIVSVGGQLEAGMVCVERLAEFAEITPEAATIVEPRPPKSWPQAGEVEFKDLRVRYAPELPDVLKGVSFKVAGGSKVGIVGPTGCGKSTTVTSLFRFVEFSGGSIEIDGIDISKIGLKDLRSRIQIVPQDPVILSGTLREAVDILNERTDAEILEALRKVHLIRPTPASSPRPDASGDADTVVEANGKTAEQVNGSADEG</sequence>
<dbReference type="InterPro" id="IPR017871">
    <property type="entry name" value="ABC_transporter-like_CS"/>
</dbReference>
<evidence type="ECO:0000256" key="8">
    <source>
        <dbReference type="ARBA" id="ARBA00023136"/>
    </source>
</evidence>
<feature type="transmembrane region" description="Helical" evidence="10">
    <location>
        <begin position="1053"/>
        <end position="1077"/>
    </location>
</feature>
<evidence type="ECO:0000313" key="14">
    <source>
        <dbReference type="Proteomes" id="UP000078113"/>
    </source>
</evidence>
<keyword evidence="2" id="KW-0813">Transport</keyword>
<dbReference type="Pfam" id="PF00005">
    <property type="entry name" value="ABC_tran"/>
    <property type="match status" value="2"/>
</dbReference>
<dbReference type="GO" id="GO:0016887">
    <property type="term" value="F:ATP hydrolysis activity"/>
    <property type="evidence" value="ECO:0007669"/>
    <property type="project" value="InterPro"/>
</dbReference>
<dbReference type="InterPro" id="IPR011527">
    <property type="entry name" value="ABC1_TM_dom"/>
</dbReference>
<dbReference type="InterPro" id="IPR027417">
    <property type="entry name" value="P-loop_NTPase"/>
</dbReference>
<dbReference type="EMBL" id="LWDG02000661">
    <property type="protein sequence ID" value="KAE8263374.1"/>
    <property type="molecule type" value="Genomic_DNA"/>
</dbReference>
<evidence type="ECO:0000256" key="1">
    <source>
        <dbReference type="ARBA" id="ARBA00004141"/>
    </source>
</evidence>
<feature type="transmembrane region" description="Helical" evidence="10">
    <location>
        <begin position="604"/>
        <end position="630"/>
    </location>
</feature>
<feature type="transmembrane region" description="Helical" evidence="10">
    <location>
        <begin position="352"/>
        <end position="369"/>
    </location>
</feature>
<dbReference type="Gene3D" id="3.40.50.300">
    <property type="entry name" value="P-loop containing nucleotide triphosphate hydrolases"/>
    <property type="match status" value="2"/>
</dbReference>
<feature type="transmembrane region" description="Helical" evidence="10">
    <location>
        <begin position="188"/>
        <end position="208"/>
    </location>
</feature>
<evidence type="ECO:0000256" key="2">
    <source>
        <dbReference type="ARBA" id="ARBA00022448"/>
    </source>
</evidence>
<evidence type="ECO:0000313" key="13">
    <source>
        <dbReference type="EMBL" id="KAE8263374.1"/>
    </source>
</evidence>
<dbReference type="GO" id="GO:0140359">
    <property type="term" value="F:ABC-type transporter activity"/>
    <property type="evidence" value="ECO:0007669"/>
    <property type="project" value="InterPro"/>
</dbReference>
<evidence type="ECO:0000259" key="11">
    <source>
        <dbReference type="PROSITE" id="PS50893"/>
    </source>
</evidence>
<feature type="domain" description="ABC transporter" evidence="11">
    <location>
        <begin position="709"/>
        <end position="966"/>
    </location>
</feature>
<feature type="domain" description="ABC transmembrane type-1" evidence="12">
    <location>
        <begin position="1058"/>
        <end position="1334"/>
    </location>
</feature>
<feature type="compositionally biased region" description="Basic and acidic residues" evidence="9">
    <location>
        <begin position="449"/>
        <end position="458"/>
    </location>
</feature>
<dbReference type="InterPro" id="IPR003439">
    <property type="entry name" value="ABC_transporter-like_ATP-bd"/>
</dbReference>
<reference evidence="13" key="1">
    <citation type="submission" date="2016-04" db="EMBL/GenBank/DDBJ databases">
        <authorList>
            <person name="Nguyen H.D."/>
            <person name="Samba Siva P."/>
            <person name="Cullis J."/>
            <person name="Levesque C.A."/>
            <person name="Hambleton S."/>
        </authorList>
    </citation>
    <scope>NUCLEOTIDE SEQUENCE</scope>
    <source>
        <strain evidence="13">DAOMC 236422</strain>
    </source>
</reference>
<evidence type="ECO:0000256" key="10">
    <source>
        <dbReference type="SAM" id="Phobius"/>
    </source>
</evidence>
<feature type="transmembrane region" description="Helical" evidence="10">
    <location>
        <begin position="399"/>
        <end position="420"/>
    </location>
</feature>
<feature type="transmembrane region" description="Helical" evidence="10">
    <location>
        <begin position="45"/>
        <end position="66"/>
    </location>
</feature>
<feature type="non-terminal residue" evidence="13">
    <location>
        <position position="1"/>
    </location>
</feature>
<feature type="region of interest" description="Disordered" evidence="9">
    <location>
        <begin position="1488"/>
        <end position="1523"/>
    </location>
</feature>
<dbReference type="CDD" id="cd18580">
    <property type="entry name" value="ABC_6TM_ABCC_D2"/>
    <property type="match status" value="1"/>
</dbReference>
<dbReference type="GO" id="GO:0005524">
    <property type="term" value="F:ATP binding"/>
    <property type="evidence" value="ECO:0007669"/>
    <property type="project" value="UniProtKB-KW"/>
</dbReference>
<keyword evidence="7 10" id="KW-1133">Transmembrane helix</keyword>
<keyword evidence="5" id="KW-0547">Nucleotide-binding</keyword>
<dbReference type="PROSITE" id="PS00211">
    <property type="entry name" value="ABC_TRANSPORTER_1"/>
    <property type="match status" value="1"/>
</dbReference>
<reference evidence="13" key="2">
    <citation type="journal article" date="2019" name="IMA Fungus">
        <title>Genome sequencing and comparison of five Tilletia species to identify candidate genes for the detection of regulated species infecting wheat.</title>
        <authorList>
            <person name="Nguyen H.D.T."/>
            <person name="Sultana T."/>
            <person name="Kesanakurti P."/>
            <person name="Hambleton S."/>
        </authorList>
    </citation>
    <scope>NUCLEOTIDE SEQUENCE</scope>
    <source>
        <strain evidence="13">DAOMC 236422</strain>
    </source>
</reference>
<feature type="transmembrane region" description="Helical" evidence="10">
    <location>
        <begin position="228"/>
        <end position="246"/>
    </location>
</feature>
<dbReference type="GO" id="GO:0000329">
    <property type="term" value="C:fungal-type vacuole membrane"/>
    <property type="evidence" value="ECO:0007669"/>
    <property type="project" value="TreeGrafter"/>
</dbReference>
<dbReference type="InterPro" id="IPR050173">
    <property type="entry name" value="ABC_transporter_C-like"/>
</dbReference>
<dbReference type="PANTHER" id="PTHR24223">
    <property type="entry name" value="ATP-BINDING CASSETTE SUB-FAMILY C"/>
    <property type="match status" value="1"/>
</dbReference>
<feature type="compositionally biased region" description="Low complexity" evidence="9">
    <location>
        <begin position="997"/>
        <end position="1009"/>
    </location>
</feature>
<dbReference type="FunFam" id="3.40.50.300:FF:004162">
    <property type="entry name" value="ATP binding cassette subfamily C member 5"/>
    <property type="match status" value="1"/>
</dbReference>
<dbReference type="Pfam" id="PF00664">
    <property type="entry name" value="ABC_membrane"/>
    <property type="match status" value="2"/>
</dbReference>
<accession>A0A8X7N3I1</accession>
<dbReference type="PROSITE" id="PS50929">
    <property type="entry name" value="ABC_TM1F"/>
    <property type="match status" value="2"/>
</dbReference>
<dbReference type="InterPro" id="IPR044726">
    <property type="entry name" value="ABCC_6TM_D2"/>
</dbReference>
<dbReference type="SUPFAM" id="SSF52540">
    <property type="entry name" value="P-loop containing nucleoside triphosphate hydrolases"/>
    <property type="match status" value="2"/>
</dbReference>
<organism evidence="13 14">
    <name type="scientific">Tilletia walkeri</name>
    <dbReference type="NCBI Taxonomy" id="117179"/>
    <lineage>
        <taxon>Eukaryota</taxon>
        <taxon>Fungi</taxon>
        <taxon>Dikarya</taxon>
        <taxon>Basidiomycota</taxon>
        <taxon>Ustilaginomycotina</taxon>
        <taxon>Exobasidiomycetes</taxon>
        <taxon>Tilletiales</taxon>
        <taxon>Tilletiaceae</taxon>
        <taxon>Tilletia</taxon>
    </lineage>
</organism>
<evidence type="ECO:0000256" key="3">
    <source>
        <dbReference type="ARBA" id="ARBA00022692"/>
    </source>
</evidence>
<evidence type="ECO:0000256" key="9">
    <source>
        <dbReference type="SAM" id="MobiDB-lite"/>
    </source>
</evidence>
<dbReference type="SUPFAM" id="SSF90123">
    <property type="entry name" value="ABC transporter transmembrane region"/>
    <property type="match status" value="2"/>
</dbReference>
<keyword evidence="6" id="KW-0067">ATP-binding</keyword>
<dbReference type="InterPro" id="IPR003593">
    <property type="entry name" value="AAA+_ATPase"/>
</dbReference>
<dbReference type="Proteomes" id="UP000078113">
    <property type="component" value="Unassembled WGS sequence"/>
</dbReference>
<feature type="domain" description="ABC transmembrane type-1" evidence="12">
    <location>
        <begin position="354"/>
        <end position="670"/>
    </location>
</feature>
<feature type="region of interest" description="Disordered" evidence="9">
    <location>
        <begin position="965"/>
        <end position="1030"/>
    </location>
</feature>
<dbReference type="InterPro" id="IPR036640">
    <property type="entry name" value="ABC1_TM_sf"/>
</dbReference>
<dbReference type="PROSITE" id="PS50893">
    <property type="entry name" value="ABC_TRANSPORTER_2"/>
    <property type="match status" value="1"/>
</dbReference>
<keyword evidence="8 10" id="KW-0472">Membrane</keyword>
<dbReference type="PANTHER" id="PTHR24223:SF353">
    <property type="entry name" value="ABC TRANSPORTER ATP-BINDING PROTEIN_PERMEASE VMR1-RELATED"/>
    <property type="match status" value="1"/>
</dbReference>
<evidence type="ECO:0000256" key="7">
    <source>
        <dbReference type="ARBA" id="ARBA00022989"/>
    </source>
</evidence>
<feature type="transmembrane region" description="Helical" evidence="10">
    <location>
        <begin position="1171"/>
        <end position="1190"/>
    </location>
</feature>
<gene>
    <name evidence="13" type="ORF">A4X09_0g7248</name>
</gene>
<feature type="compositionally biased region" description="Basic and acidic residues" evidence="9">
    <location>
        <begin position="980"/>
        <end position="996"/>
    </location>
</feature>
<dbReference type="SMART" id="SM00382">
    <property type="entry name" value="AAA"/>
    <property type="match status" value="2"/>
</dbReference>
<feature type="transmembrane region" description="Helical" evidence="10">
    <location>
        <begin position="157"/>
        <end position="176"/>
    </location>
</feature>
<feature type="region of interest" description="Disordered" evidence="9">
    <location>
        <begin position="449"/>
        <end position="476"/>
    </location>
</feature>
<keyword evidence="4" id="KW-0677">Repeat</keyword>
<feature type="transmembrane region" description="Helical" evidence="10">
    <location>
        <begin position="1196"/>
        <end position="1218"/>
    </location>
</feature>
<feature type="transmembrane region" description="Helical" evidence="10">
    <location>
        <begin position="1277"/>
        <end position="1299"/>
    </location>
</feature>
<feature type="transmembrane region" description="Helical" evidence="10">
    <location>
        <begin position="530"/>
        <end position="551"/>
    </location>
</feature>
<comment type="caution">
    <text evidence="13">The sequence shown here is derived from an EMBL/GenBank/DDBJ whole genome shotgun (WGS) entry which is preliminary data.</text>
</comment>
<dbReference type="Gene3D" id="1.20.1560.10">
    <property type="entry name" value="ABC transporter type 1, transmembrane domain"/>
    <property type="match status" value="2"/>
</dbReference>
<feature type="transmembrane region" description="Helical" evidence="10">
    <location>
        <begin position="1097"/>
        <end position="1122"/>
    </location>
</feature>
<proteinExistence type="predicted"/>
<comment type="subcellular location">
    <subcellularLocation>
        <location evidence="1">Membrane</location>
        <topology evidence="1">Multi-pass membrane protein</topology>
    </subcellularLocation>
</comment>
<evidence type="ECO:0000256" key="5">
    <source>
        <dbReference type="ARBA" id="ARBA00022741"/>
    </source>
</evidence>
<keyword evidence="3 10" id="KW-0812">Transmembrane</keyword>
<dbReference type="CDD" id="cd18596">
    <property type="entry name" value="ABC_6TM_VMR1_D1_like"/>
    <property type="match status" value="1"/>
</dbReference>
<feature type="compositionally biased region" description="Polar residues" evidence="9">
    <location>
        <begin position="1512"/>
        <end position="1523"/>
    </location>
</feature>
<protein>
    <submittedName>
        <fullName evidence="13">Uncharacterized protein</fullName>
    </submittedName>
</protein>
<feature type="transmembrane region" description="Helical" evidence="10">
    <location>
        <begin position="129"/>
        <end position="151"/>
    </location>
</feature>
<evidence type="ECO:0000256" key="4">
    <source>
        <dbReference type="ARBA" id="ARBA00022737"/>
    </source>
</evidence>
<name>A0A8X7N3I1_9BASI</name>
<evidence type="ECO:0000256" key="6">
    <source>
        <dbReference type="ARBA" id="ARBA00022840"/>
    </source>
</evidence>